<comment type="caution">
    <text evidence="5">The sequence shown here is derived from an EMBL/GenBank/DDBJ whole genome shotgun (WGS) entry which is preliminary data.</text>
</comment>
<dbReference type="Pfam" id="PF03715">
    <property type="entry name" value="Noc2"/>
    <property type="match status" value="1"/>
</dbReference>
<evidence type="ECO:0000256" key="2">
    <source>
        <dbReference type="ARBA" id="ARBA00005907"/>
    </source>
</evidence>
<evidence type="ECO:0000256" key="4">
    <source>
        <dbReference type="SAM" id="MobiDB-lite"/>
    </source>
</evidence>
<dbReference type="AlphaFoldDB" id="A0A409VRT2"/>
<evidence type="ECO:0000313" key="6">
    <source>
        <dbReference type="Proteomes" id="UP000283269"/>
    </source>
</evidence>
<organism evidence="5 6">
    <name type="scientific">Psilocybe cyanescens</name>
    <dbReference type="NCBI Taxonomy" id="93625"/>
    <lineage>
        <taxon>Eukaryota</taxon>
        <taxon>Fungi</taxon>
        <taxon>Dikarya</taxon>
        <taxon>Basidiomycota</taxon>
        <taxon>Agaricomycotina</taxon>
        <taxon>Agaricomycetes</taxon>
        <taxon>Agaricomycetidae</taxon>
        <taxon>Agaricales</taxon>
        <taxon>Agaricineae</taxon>
        <taxon>Strophariaceae</taxon>
        <taxon>Psilocybe</taxon>
    </lineage>
</organism>
<dbReference type="EMBL" id="NHYD01003945">
    <property type="protein sequence ID" value="PPQ68981.1"/>
    <property type="molecule type" value="Genomic_DNA"/>
</dbReference>
<feature type="compositionally biased region" description="Acidic residues" evidence="4">
    <location>
        <begin position="87"/>
        <end position="125"/>
    </location>
</feature>
<dbReference type="STRING" id="93625.A0A409VRT2"/>
<keyword evidence="6" id="KW-1185">Reference proteome</keyword>
<feature type="compositionally biased region" description="Acidic residues" evidence="4">
    <location>
        <begin position="190"/>
        <end position="207"/>
    </location>
</feature>
<name>A0A409VRT2_PSICY</name>
<gene>
    <name evidence="5" type="ORF">CVT25_009166</name>
</gene>
<dbReference type="InterPro" id="IPR005343">
    <property type="entry name" value="Noc2"/>
</dbReference>
<feature type="compositionally biased region" description="Basic residues" evidence="4">
    <location>
        <begin position="25"/>
        <end position="44"/>
    </location>
</feature>
<accession>A0A409VRT2</accession>
<dbReference type="GO" id="GO:0042273">
    <property type="term" value="P:ribosomal large subunit biogenesis"/>
    <property type="evidence" value="ECO:0007669"/>
    <property type="project" value="TreeGrafter"/>
</dbReference>
<dbReference type="GO" id="GO:0005730">
    <property type="term" value="C:nucleolus"/>
    <property type="evidence" value="ECO:0007669"/>
    <property type="project" value="TreeGrafter"/>
</dbReference>
<dbReference type="FunCoup" id="A0A409VRT2">
    <property type="interactions" value="467"/>
</dbReference>
<evidence type="ECO:0000256" key="1">
    <source>
        <dbReference type="ARBA" id="ARBA00004123"/>
    </source>
</evidence>
<dbReference type="PANTHER" id="PTHR12687">
    <property type="entry name" value="NUCLEOLAR COMPLEX 2 AND RAD4-RELATED"/>
    <property type="match status" value="1"/>
</dbReference>
<comment type="similarity">
    <text evidence="2">Belongs to the NOC2 family.</text>
</comment>
<evidence type="ECO:0008006" key="7">
    <source>
        <dbReference type="Google" id="ProtNLM"/>
    </source>
</evidence>
<keyword evidence="3" id="KW-0539">Nucleus</keyword>
<evidence type="ECO:0000313" key="5">
    <source>
        <dbReference type="EMBL" id="PPQ68981.1"/>
    </source>
</evidence>
<dbReference type="InParanoid" id="A0A409VRT2"/>
<protein>
    <recommendedName>
        <fullName evidence="7">Nucleolar complex protein 2</fullName>
    </recommendedName>
</protein>
<evidence type="ECO:0000256" key="3">
    <source>
        <dbReference type="ARBA" id="ARBA00023242"/>
    </source>
</evidence>
<reference evidence="5 6" key="1">
    <citation type="journal article" date="2018" name="Evol. Lett.">
        <title>Horizontal gene cluster transfer increased hallucinogenic mushroom diversity.</title>
        <authorList>
            <person name="Reynolds H.T."/>
            <person name="Vijayakumar V."/>
            <person name="Gluck-Thaler E."/>
            <person name="Korotkin H.B."/>
            <person name="Matheny P.B."/>
            <person name="Slot J.C."/>
        </authorList>
    </citation>
    <scope>NUCLEOTIDE SEQUENCE [LARGE SCALE GENOMIC DNA]</scope>
    <source>
        <strain evidence="5 6">2631</strain>
    </source>
</reference>
<proteinExistence type="inferred from homology"/>
<feature type="compositionally biased region" description="Acidic residues" evidence="4">
    <location>
        <begin position="53"/>
        <end position="62"/>
    </location>
</feature>
<dbReference type="OrthoDB" id="10266662at2759"/>
<comment type="subcellular location">
    <subcellularLocation>
        <location evidence="1">Nucleus</location>
    </subcellularLocation>
</comment>
<dbReference type="PANTHER" id="PTHR12687:SF4">
    <property type="entry name" value="NUCLEOLAR COMPLEX PROTEIN 2 HOMOLOG"/>
    <property type="match status" value="1"/>
</dbReference>
<dbReference type="GO" id="GO:0005654">
    <property type="term" value="C:nucleoplasm"/>
    <property type="evidence" value="ECO:0007669"/>
    <property type="project" value="TreeGrafter"/>
</dbReference>
<sequence length="744" mass="83852">MGKKATKATKKFVSSGQLKKTIEARHKKQQIAKKFAARRGNKGGKGKDRAETGDDDEEDGDEEVRPTTKKSQKQMTVDSFLSGDFMDQSDDDSLGGEDDDVNMDGGDDSEDDEEEGGEDNSDDDGSFASVDELDVSNRLFIPSFEIEDGENHMLELSKLAEKDPEFYKYLQENDKELLDFNPDAISGADSSDEEGEDGDVDMEEEEEKTPILTKEQIKKWQKSLLEQRSLRALRKLLTAFRSAAHLNEDGQVLAWSIDSASVYSKLVTTTLRYTPVVLEHHVPYKTLANGKFKAPTQTPKFKTLQKLILSHFHNITYILSQLTDEDTLRLALTESAKLVPYIISSRKSVKAYLKKCLDLWSNGADSIRIAAFLSVRKLAASSDESIIDNILKSTYLTLVRSSKSTSAFTLPSINLMKNSASEVFCMDHATAYQHAFARHSFEEQHENQVKGASFYNSSIPTWSSLNISPSIQEAFKQVYNWQFAHCVDFWSIVLARACDVESEVANGKQSELRPLIYPLVQVCLGAIKLVPNSRSHPFHLQIIRSLLHLTKHTQTYIPVSSYLVPIITSCLTPSTRPKSSTLRPLDLEVQIRVPQQYVKTRVLLEGIIEESVYLLAEWLASAPVHGSVAFPEIIVPILILLRKSLKAGKSSKTGSTGGKDQTLVKVFLERVEESSKWMEEKRKTVHFAPSRMGDVQEWERTIKSKLESDTPLGKYLKVQRKMREKRRKLVEKARHGEDEILEED</sequence>
<feature type="compositionally biased region" description="Basic residues" evidence="4">
    <location>
        <begin position="1"/>
        <end position="10"/>
    </location>
</feature>
<dbReference type="Proteomes" id="UP000283269">
    <property type="component" value="Unassembled WGS sequence"/>
</dbReference>
<dbReference type="GO" id="GO:0030691">
    <property type="term" value="C:Noc2p-Noc3p complex"/>
    <property type="evidence" value="ECO:0007669"/>
    <property type="project" value="TreeGrafter"/>
</dbReference>
<feature type="region of interest" description="Disordered" evidence="4">
    <location>
        <begin position="180"/>
        <end position="210"/>
    </location>
</feature>
<dbReference type="GO" id="GO:0030690">
    <property type="term" value="C:Noc1p-Noc2p complex"/>
    <property type="evidence" value="ECO:0007669"/>
    <property type="project" value="TreeGrafter"/>
</dbReference>
<feature type="region of interest" description="Disordered" evidence="4">
    <location>
        <begin position="1"/>
        <end position="132"/>
    </location>
</feature>